<accession>A0ABS7YBB5</accession>
<protein>
    <recommendedName>
        <fullName evidence="5">MSHA biogenesis protein MshK</fullName>
    </recommendedName>
</protein>
<keyword evidence="2" id="KW-0732">Signal</keyword>
<evidence type="ECO:0008006" key="5">
    <source>
        <dbReference type="Google" id="ProtNLM"/>
    </source>
</evidence>
<dbReference type="EMBL" id="JAHYBX010000003">
    <property type="protein sequence ID" value="MCA1856236.1"/>
    <property type="molecule type" value="Genomic_DNA"/>
</dbReference>
<evidence type="ECO:0000256" key="1">
    <source>
        <dbReference type="SAM" id="MobiDB-lite"/>
    </source>
</evidence>
<evidence type="ECO:0000256" key="2">
    <source>
        <dbReference type="SAM" id="SignalP"/>
    </source>
</evidence>
<dbReference type="Proteomes" id="UP001198602">
    <property type="component" value="Unassembled WGS sequence"/>
</dbReference>
<dbReference type="RefSeq" id="WP_225238538.1">
    <property type="nucleotide sequence ID" value="NZ_JAHYBX010000003.1"/>
</dbReference>
<feature type="signal peptide" evidence="2">
    <location>
        <begin position="1"/>
        <end position="25"/>
    </location>
</feature>
<reference evidence="3 4" key="1">
    <citation type="submission" date="2021-07" db="EMBL/GenBank/DDBJ databases">
        <title>Characterization of Violacein-producing bacteria and related species.</title>
        <authorList>
            <person name="Wilson H.S."/>
            <person name="De Leon M.E."/>
        </authorList>
    </citation>
    <scope>NUCLEOTIDE SEQUENCE [LARGE SCALE GENOMIC DNA]</scope>
    <source>
        <strain evidence="3 4">HSC-2F05</strain>
    </source>
</reference>
<sequence>MNSFVRIPALTLALLLAALPVTAQAASQPLRDPTRPPPQAGQAAGGPDAAGAAATRAPQLQSVLVGRGRDGRQVAVIDGQSVRVGDSVQGARVTRIDAGEVELVRGRERQVLRLHPSTRQEDVRRTPSQNDRN</sequence>
<gene>
    <name evidence="3" type="ORF">LE190_09890</name>
</gene>
<feature type="region of interest" description="Disordered" evidence="1">
    <location>
        <begin position="25"/>
        <end position="65"/>
    </location>
</feature>
<feature type="region of interest" description="Disordered" evidence="1">
    <location>
        <begin position="112"/>
        <end position="133"/>
    </location>
</feature>
<feature type="chain" id="PRO_5047291973" description="MSHA biogenesis protein MshK" evidence="2">
    <location>
        <begin position="26"/>
        <end position="133"/>
    </location>
</feature>
<feature type="compositionally biased region" description="Basic and acidic residues" evidence="1">
    <location>
        <begin position="118"/>
        <end position="133"/>
    </location>
</feature>
<feature type="compositionally biased region" description="Low complexity" evidence="1">
    <location>
        <begin position="40"/>
        <end position="58"/>
    </location>
</feature>
<evidence type="ECO:0000313" key="3">
    <source>
        <dbReference type="EMBL" id="MCA1856236.1"/>
    </source>
</evidence>
<evidence type="ECO:0000313" key="4">
    <source>
        <dbReference type="Proteomes" id="UP001198602"/>
    </source>
</evidence>
<proteinExistence type="predicted"/>
<name>A0ABS7YBB5_9BURK</name>
<organism evidence="3 4">
    <name type="scientific">Massilia hydrophila</name>
    <dbReference type="NCBI Taxonomy" id="3044279"/>
    <lineage>
        <taxon>Bacteria</taxon>
        <taxon>Pseudomonadati</taxon>
        <taxon>Pseudomonadota</taxon>
        <taxon>Betaproteobacteria</taxon>
        <taxon>Burkholderiales</taxon>
        <taxon>Oxalobacteraceae</taxon>
        <taxon>Telluria group</taxon>
        <taxon>Massilia</taxon>
    </lineage>
</organism>
<keyword evidence="4" id="KW-1185">Reference proteome</keyword>
<comment type="caution">
    <text evidence="3">The sequence shown here is derived from an EMBL/GenBank/DDBJ whole genome shotgun (WGS) entry which is preliminary data.</text>
</comment>